<feature type="binding site" evidence="18">
    <location>
        <position position="64"/>
    </location>
    <ligand>
        <name>[2Fe-2S] cluster</name>
        <dbReference type="ChEBI" id="CHEBI:190135"/>
        <label>1</label>
    </ligand>
</feature>
<dbReference type="Pfam" id="PF02738">
    <property type="entry name" value="MoCoBD_1"/>
    <property type="match status" value="1"/>
</dbReference>
<evidence type="ECO:0000256" key="4">
    <source>
        <dbReference type="ARBA" id="ARBA00011738"/>
    </source>
</evidence>
<dbReference type="PIRSF" id="PIRSF000127">
    <property type="entry name" value="Xanthine_DH"/>
    <property type="match status" value="1"/>
</dbReference>
<feature type="binding site" evidence="18">
    <location>
        <position position="86"/>
    </location>
    <ligand>
        <name>[2Fe-2S] cluster</name>
        <dbReference type="ChEBI" id="CHEBI:190135"/>
        <label>1</label>
    </ligand>
</feature>
<evidence type="ECO:0000256" key="18">
    <source>
        <dbReference type="PIRSR" id="PIRSR000127-3"/>
    </source>
</evidence>
<protein>
    <submittedName>
        <fullName evidence="21">AAEL010370-PA</fullName>
    </submittedName>
</protein>
<dbReference type="PhylomeDB" id="Q16T46"/>
<dbReference type="InterPro" id="IPR000674">
    <property type="entry name" value="Ald_Oxase/Xan_DH_a/b"/>
</dbReference>
<gene>
    <name evidence="21" type="ORF">AaeL_AAEL010370</name>
</gene>
<evidence type="ECO:0000256" key="9">
    <source>
        <dbReference type="ARBA" id="ARBA00022827"/>
    </source>
</evidence>
<evidence type="ECO:0000256" key="6">
    <source>
        <dbReference type="ARBA" id="ARBA00022630"/>
    </source>
</evidence>
<dbReference type="Gene3D" id="3.10.20.30">
    <property type="match status" value="1"/>
</dbReference>
<comment type="cofactor">
    <cofactor evidence="18">
        <name>[2Fe-2S] cluster</name>
        <dbReference type="ChEBI" id="CHEBI:190135"/>
    </cofactor>
    <text evidence="18">Binds 2 [2Fe-2S] clusters.</text>
</comment>
<comment type="similarity">
    <text evidence="3">Belongs to the xanthine dehydrogenase family.</text>
</comment>
<evidence type="ECO:0000256" key="17">
    <source>
        <dbReference type="PIRSR" id="PIRSR000127-2"/>
    </source>
</evidence>
<dbReference type="InterPro" id="IPR036010">
    <property type="entry name" value="2Fe-2S_ferredoxin-like_sf"/>
</dbReference>
<evidence type="ECO:0000256" key="16">
    <source>
        <dbReference type="PIRSR" id="PIRSR000127-1"/>
    </source>
</evidence>
<feature type="binding site" evidence="18">
    <location>
        <position position="129"/>
    </location>
    <ligand>
        <name>[2Fe-2S] cluster</name>
        <dbReference type="ChEBI" id="CHEBI:190135"/>
        <label>2</label>
    </ligand>
</feature>
<dbReference type="InterPro" id="IPR016166">
    <property type="entry name" value="FAD-bd_PCMH"/>
</dbReference>
<dbReference type="GO" id="GO:0051537">
    <property type="term" value="F:2 iron, 2 sulfur cluster binding"/>
    <property type="evidence" value="ECO:0007669"/>
    <property type="project" value="UniProtKB-KW"/>
</dbReference>
<evidence type="ECO:0000256" key="8">
    <source>
        <dbReference type="ARBA" id="ARBA00022723"/>
    </source>
</evidence>
<dbReference type="Pfam" id="PF00941">
    <property type="entry name" value="FAD_binding_5"/>
    <property type="match status" value="1"/>
</dbReference>
<dbReference type="eggNOG" id="KOG0430">
    <property type="taxonomic scope" value="Eukaryota"/>
</dbReference>
<reference evidence="21" key="1">
    <citation type="submission" date="2005-10" db="EMBL/GenBank/DDBJ databases">
        <authorList>
            <person name="Loftus B.J."/>
            <person name="Nene V.M."/>
            <person name="Hannick L.I."/>
            <person name="Bidwell S."/>
            <person name="Haas B."/>
            <person name="Amedeo P."/>
            <person name="Orvis J."/>
            <person name="Wortman J.R."/>
            <person name="White O.R."/>
            <person name="Salzberg S."/>
            <person name="Shumway M."/>
            <person name="Koo H."/>
            <person name="Zhao Y."/>
            <person name="Holmes M."/>
            <person name="Miller J."/>
            <person name="Schatz M."/>
            <person name="Pop M."/>
            <person name="Pai G."/>
            <person name="Utterback T."/>
            <person name="Rogers Y.-H."/>
            <person name="Kravitz S."/>
            <person name="Fraser C.M."/>
        </authorList>
    </citation>
    <scope>NUCLEOTIDE SEQUENCE</scope>
    <source>
        <strain evidence="21">Liverpool</strain>
    </source>
</reference>
<evidence type="ECO:0000259" key="19">
    <source>
        <dbReference type="PROSITE" id="PS51085"/>
    </source>
</evidence>
<dbReference type="InterPro" id="IPR012675">
    <property type="entry name" value="Beta-grasp_dom_sf"/>
</dbReference>
<evidence type="ECO:0000256" key="14">
    <source>
        <dbReference type="ARBA" id="ARBA00023140"/>
    </source>
</evidence>
<proteinExistence type="inferred from homology"/>
<evidence type="ECO:0000256" key="7">
    <source>
        <dbReference type="ARBA" id="ARBA00022714"/>
    </source>
</evidence>
<name>Q16T46_AEDAE</name>
<dbReference type="PROSITE" id="PS00197">
    <property type="entry name" value="2FE2S_FER_1"/>
    <property type="match status" value="1"/>
</dbReference>
<dbReference type="Gene3D" id="1.10.150.120">
    <property type="entry name" value="[2Fe-2S]-binding domain"/>
    <property type="match status" value="1"/>
</dbReference>
<dbReference type="InterPro" id="IPR001041">
    <property type="entry name" value="2Fe-2S_ferredoxin-type"/>
</dbReference>
<dbReference type="InterPro" id="IPR008274">
    <property type="entry name" value="AldOxase/xan_DH_MoCoBD1"/>
</dbReference>
<evidence type="ECO:0000256" key="1">
    <source>
        <dbReference type="ARBA" id="ARBA00001974"/>
    </source>
</evidence>
<dbReference type="Gene3D" id="3.30.390.50">
    <property type="entry name" value="CO dehydrogenase flavoprotein, C-terminal domain"/>
    <property type="match status" value="1"/>
</dbReference>
<organism evidence="21 22">
    <name type="scientific">Aedes aegypti</name>
    <name type="common">Yellowfever mosquito</name>
    <name type="synonym">Culex aegypti</name>
    <dbReference type="NCBI Taxonomy" id="7159"/>
    <lineage>
        <taxon>Eukaryota</taxon>
        <taxon>Metazoa</taxon>
        <taxon>Ecdysozoa</taxon>
        <taxon>Arthropoda</taxon>
        <taxon>Hexapoda</taxon>
        <taxon>Insecta</taxon>
        <taxon>Pterygota</taxon>
        <taxon>Neoptera</taxon>
        <taxon>Endopterygota</taxon>
        <taxon>Diptera</taxon>
        <taxon>Nematocera</taxon>
        <taxon>Culicoidea</taxon>
        <taxon>Culicidae</taxon>
        <taxon>Culicinae</taxon>
        <taxon>Aedini</taxon>
        <taxon>Aedes</taxon>
        <taxon>Stegomyia</taxon>
    </lineage>
</organism>
<dbReference type="SUPFAM" id="SSF47741">
    <property type="entry name" value="CO dehydrogenase ISP C-domain like"/>
    <property type="match status" value="1"/>
</dbReference>
<comment type="subcellular location">
    <subcellularLocation>
        <location evidence="2">Peroxisome</location>
    </subcellularLocation>
</comment>
<reference evidence="21" key="3">
    <citation type="submission" date="2012-09" db="EMBL/GenBank/DDBJ databases">
        <authorList>
            <consortium name="VectorBase"/>
        </authorList>
    </citation>
    <scope>NUCLEOTIDE SEQUENCE</scope>
    <source>
        <strain evidence="21">Liverpool</strain>
    </source>
</reference>
<dbReference type="SUPFAM" id="SSF54292">
    <property type="entry name" value="2Fe-2S ferredoxin-like"/>
    <property type="match status" value="1"/>
</dbReference>
<dbReference type="HOGENOM" id="CLU_001681_1_0_1"/>
<dbReference type="STRING" id="7159.Q16T46"/>
<dbReference type="SMART" id="SM01008">
    <property type="entry name" value="Ald_Xan_dh_C"/>
    <property type="match status" value="1"/>
</dbReference>
<keyword evidence="11 18" id="KW-0408">Iron</keyword>
<dbReference type="InterPro" id="IPR005107">
    <property type="entry name" value="CO_DH_flav_C"/>
</dbReference>
<keyword evidence="12 18" id="KW-0411">Iron-sulfur</keyword>
<dbReference type="InterPro" id="IPR036318">
    <property type="entry name" value="FAD-bd_PCMH-like_sf"/>
</dbReference>
<evidence type="ECO:0000259" key="20">
    <source>
        <dbReference type="PROSITE" id="PS51387"/>
    </source>
</evidence>
<keyword evidence="13" id="KW-0520">NAD</keyword>
<dbReference type="Gene3D" id="3.90.1170.50">
    <property type="entry name" value="Aldehyde oxidase/xanthine dehydrogenase, a/b hammerhead"/>
    <property type="match status" value="1"/>
</dbReference>
<dbReference type="InterPro" id="IPR036884">
    <property type="entry name" value="2Fe-2S-bd_dom_sf"/>
</dbReference>
<dbReference type="PROSITE" id="PS51085">
    <property type="entry name" value="2FE2S_FER_2"/>
    <property type="match status" value="1"/>
</dbReference>
<dbReference type="Pfam" id="PF01799">
    <property type="entry name" value="Fer2_2"/>
    <property type="match status" value="1"/>
</dbReference>
<dbReference type="InterPro" id="IPR036856">
    <property type="entry name" value="Ald_Oxase/Xan_DH_a/b_sf"/>
</dbReference>
<dbReference type="Proteomes" id="UP000682892">
    <property type="component" value="Unassembled WGS sequence"/>
</dbReference>
<keyword evidence="14" id="KW-0576">Peroxisome</keyword>
<keyword evidence="9 17" id="KW-0274">FAD</keyword>
<feature type="binding site" evidence="18">
    <location>
        <position position="899"/>
    </location>
    <ligand>
        <name>Mo-molybdopterin</name>
        <dbReference type="ChEBI" id="CHEBI:71302"/>
    </ligand>
    <ligandPart>
        <name>Mo</name>
        <dbReference type="ChEBI" id="CHEBI:28685"/>
    </ligandPart>
</feature>
<comment type="cofactor">
    <cofactor evidence="1 17">
        <name>FAD</name>
        <dbReference type="ChEBI" id="CHEBI:57692"/>
    </cofactor>
</comment>
<feature type="binding site" evidence="18">
    <location>
        <position position="61"/>
    </location>
    <ligand>
        <name>[2Fe-2S] cluster</name>
        <dbReference type="ChEBI" id="CHEBI:190135"/>
        <label>1</label>
    </ligand>
</feature>
<keyword evidence="7 18" id="KW-0001">2Fe-2S</keyword>
<dbReference type="InterPro" id="IPR036683">
    <property type="entry name" value="CO_DH_flav_C_dom_sf"/>
</dbReference>
<dbReference type="InterPro" id="IPR006058">
    <property type="entry name" value="2Fe2S_fd_BS"/>
</dbReference>
<dbReference type="InterPro" id="IPR037165">
    <property type="entry name" value="AldOxase/xan_DH_Mopterin-bd_sf"/>
</dbReference>
<comment type="cofactor">
    <cofactor evidence="15">
        <name>[2Fe-2S] cluster</name>
        <dbReference type="ChEBI" id="CHEBI:190135"/>
    </cofactor>
</comment>
<dbReference type="GO" id="GO:0005777">
    <property type="term" value="C:peroxisome"/>
    <property type="evidence" value="ECO:0007669"/>
    <property type="project" value="UniProtKB-SubCell"/>
</dbReference>
<dbReference type="Pfam" id="PF01315">
    <property type="entry name" value="Ald_Xan_dh_C"/>
    <property type="match status" value="1"/>
</dbReference>
<dbReference type="OMA" id="TPGWVMQ"/>
<comment type="subunit">
    <text evidence="4">Homodimer.</text>
</comment>
<evidence type="ECO:0000256" key="12">
    <source>
        <dbReference type="ARBA" id="ARBA00023014"/>
    </source>
</evidence>
<dbReference type="SUPFAM" id="SSF56003">
    <property type="entry name" value="Molybdenum cofactor-binding domain"/>
    <property type="match status" value="1"/>
</dbReference>
<evidence type="ECO:0000256" key="13">
    <source>
        <dbReference type="ARBA" id="ARBA00023027"/>
    </source>
</evidence>
<feature type="binding site" evidence="17">
    <location>
        <position position="353"/>
    </location>
    <ligand>
        <name>FAD</name>
        <dbReference type="ChEBI" id="CHEBI:57692"/>
    </ligand>
</feature>
<evidence type="ECO:0000256" key="10">
    <source>
        <dbReference type="ARBA" id="ARBA00023002"/>
    </source>
</evidence>
<evidence type="ECO:0000256" key="3">
    <source>
        <dbReference type="ARBA" id="ARBA00006849"/>
    </source>
</evidence>
<dbReference type="FunFam" id="3.30.465.10:FF:000013">
    <property type="entry name" value="Aldehyde oxidase"/>
    <property type="match status" value="1"/>
</dbReference>
<feature type="binding site" evidence="18">
    <location>
        <position position="126"/>
    </location>
    <ligand>
        <name>[2Fe-2S] cluster</name>
        <dbReference type="ChEBI" id="CHEBI:190135"/>
        <label>2</label>
    </ligand>
</feature>
<dbReference type="InterPro" id="IPR002888">
    <property type="entry name" value="2Fe-2S-bd"/>
</dbReference>
<evidence type="ECO:0000256" key="5">
    <source>
        <dbReference type="ARBA" id="ARBA00022505"/>
    </source>
</evidence>
<dbReference type="SUPFAM" id="SSF55447">
    <property type="entry name" value="CO dehydrogenase flavoprotein C-terminal domain-like"/>
    <property type="match status" value="1"/>
</dbReference>
<dbReference type="FunFam" id="3.10.20.30:FF:000012">
    <property type="entry name" value="Xanthine dehydrogenase/oxidase"/>
    <property type="match status" value="1"/>
</dbReference>
<dbReference type="InterPro" id="IPR002346">
    <property type="entry name" value="Mopterin_DH_FAD-bd"/>
</dbReference>
<keyword evidence="5 18" id="KW-0500">Molybdenum</keyword>
<dbReference type="FunFam" id="3.30.365.10:FF:000001">
    <property type="entry name" value="Xanthine dehydrogenase oxidase"/>
    <property type="match status" value="1"/>
</dbReference>
<feature type="domain" description="FAD-binding PCMH-type" evidence="20">
    <location>
        <begin position="225"/>
        <end position="406"/>
    </location>
</feature>
<evidence type="ECO:0000256" key="11">
    <source>
        <dbReference type="ARBA" id="ARBA00023004"/>
    </source>
</evidence>
<evidence type="ECO:0000313" key="22">
    <source>
        <dbReference type="Proteomes" id="UP000682892"/>
    </source>
</evidence>
<dbReference type="GO" id="GO:0016491">
    <property type="term" value="F:oxidoreductase activity"/>
    <property type="evidence" value="ECO:0007669"/>
    <property type="project" value="UniProtKB-KW"/>
</dbReference>
<dbReference type="SUPFAM" id="SSF54665">
    <property type="entry name" value="CO dehydrogenase molybdoprotein N-domain-like"/>
    <property type="match status" value="1"/>
</dbReference>
<keyword evidence="6" id="KW-0285">Flavoprotein</keyword>
<dbReference type="SMART" id="SM01092">
    <property type="entry name" value="CO_deh_flav_C"/>
    <property type="match status" value="1"/>
</dbReference>
<dbReference type="Gene3D" id="3.30.465.10">
    <property type="match status" value="1"/>
</dbReference>
<dbReference type="PROSITE" id="PS51387">
    <property type="entry name" value="FAD_PCMH"/>
    <property type="match status" value="1"/>
</dbReference>
<dbReference type="Pfam" id="PF20256">
    <property type="entry name" value="MoCoBD_2"/>
    <property type="match status" value="1"/>
</dbReference>
<feature type="binding site" evidence="17">
    <location>
        <position position="415"/>
    </location>
    <ligand>
        <name>FAD</name>
        <dbReference type="ChEBI" id="CHEBI:57692"/>
    </ligand>
</feature>
<dbReference type="FunFam" id="3.30.365.10:FF:000009">
    <property type="entry name" value="Aldehyde oxidase"/>
    <property type="match status" value="1"/>
</dbReference>
<dbReference type="VEuPathDB" id="VectorBase:AAEL010370"/>
<feature type="domain" description="2Fe-2S ferredoxin-type" evidence="19">
    <location>
        <begin position="14"/>
        <end position="104"/>
    </location>
</feature>
<feature type="binding site" evidence="18">
    <location>
        <position position="757"/>
    </location>
    <ligand>
        <name>Mo-molybdopterin</name>
        <dbReference type="ChEBI" id="CHEBI:71302"/>
    </ligand>
    <ligandPart>
        <name>Mo</name>
        <dbReference type="ChEBI" id="CHEBI:28685"/>
    </ligandPart>
</feature>
<feature type="binding site" evidence="18">
    <location>
        <position position="1051"/>
    </location>
    <ligand>
        <name>Mo-molybdopterin</name>
        <dbReference type="ChEBI" id="CHEBI:71302"/>
    </ligand>
    <ligandPart>
        <name>Mo</name>
        <dbReference type="ChEBI" id="CHEBI:28685"/>
    </ligandPart>
</feature>
<evidence type="ECO:0000256" key="15">
    <source>
        <dbReference type="ARBA" id="ARBA00034078"/>
    </source>
</evidence>
<dbReference type="Pfam" id="PF03450">
    <property type="entry name" value="CO_deh_flav_C"/>
    <property type="match status" value="1"/>
</dbReference>
<dbReference type="EMBL" id="CH477659">
    <property type="protein sequence ID" value="EAT37663.1"/>
    <property type="molecule type" value="Genomic_DNA"/>
</dbReference>
<keyword evidence="10" id="KW-0560">Oxidoreductase</keyword>
<evidence type="ECO:0000313" key="21">
    <source>
        <dbReference type="EMBL" id="EAT37663.1"/>
    </source>
</evidence>
<dbReference type="Gene3D" id="3.30.365.10">
    <property type="entry name" value="Aldehyde oxidase/xanthine dehydrogenase, molybdopterin binding domain"/>
    <property type="match status" value="4"/>
</dbReference>
<dbReference type="GO" id="GO:0005506">
    <property type="term" value="F:iron ion binding"/>
    <property type="evidence" value="ECO:0007669"/>
    <property type="project" value="InterPro"/>
</dbReference>
<reference evidence="21" key="2">
    <citation type="journal article" date="2007" name="Science">
        <title>Genome sequence of Aedes aegypti, a major arbovirus vector.</title>
        <authorList>
            <person name="Nene V."/>
            <person name="Wortman J.R."/>
            <person name="Lawson D."/>
            <person name="Haas B."/>
            <person name="Kodira C."/>
            <person name="Tu Z.J."/>
            <person name="Loftus B."/>
            <person name="Xi Z."/>
            <person name="Megy K."/>
            <person name="Grabherr M."/>
            <person name="Ren Q."/>
            <person name="Zdobnov E.M."/>
            <person name="Lobo N.F."/>
            <person name="Campbell K.S."/>
            <person name="Brown S.E."/>
            <person name="Bonaldo M.F."/>
            <person name="Zhu J."/>
            <person name="Sinkins S.P."/>
            <person name="Hogenkamp D.G."/>
            <person name="Amedeo P."/>
            <person name="Arensburger P."/>
            <person name="Atkinson P.W."/>
            <person name="Bidwell S."/>
            <person name="Biedler J."/>
            <person name="Birney E."/>
            <person name="Bruggner R.V."/>
            <person name="Costas J."/>
            <person name="Coy M.R."/>
            <person name="Crabtree J."/>
            <person name="Crawford M."/>
            <person name="Debruyn B."/>
            <person name="Decaprio D."/>
            <person name="Eiglmeier K."/>
            <person name="Eisenstadt E."/>
            <person name="El-Dorry H."/>
            <person name="Gelbart W.M."/>
            <person name="Gomes S.L."/>
            <person name="Hammond M."/>
            <person name="Hannick L.I."/>
            <person name="Hogan J.R."/>
            <person name="Holmes M.H."/>
            <person name="Jaffe D."/>
            <person name="Johnston J.S."/>
            <person name="Kennedy R.C."/>
            <person name="Koo H."/>
            <person name="Kravitz S."/>
            <person name="Kriventseva E.V."/>
            <person name="Kulp D."/>
            <person name="Labutti K."/>
            <person name="Lee E."/>
            <person name="Li S."/>
            <person name="Lovin D.D."/>
            <person name="Mao C."/>
            <person name="Mauceli E."/>
            <person name="Menck C.F."/>
            <person name="Miller J.R."/>
            <person name="Montgomery P."/>
            <person name="Mori A."/>
            <person name="Nascimento A.L."/>
            <person name="Naveira H.F."/>
            <person name="Nusbaum C."/>
            <person name="O'leary S."/>
            <person name="Orvis J."/>
            <person name="Pertea M."/>
            <person name="Quesneville H."/>
            <person name="Reidenbach K.R."/>
            <person name="Rogers Y.H."/>
            <person name="Roth C.W."/>
            <person name="Schneider J.R."/>
            <person name="Schatz M."/>
            <person name="Shumway M."/>
            <person name="Stanke M."/>
            <person name="Stinson E.O."/>
            <person name="Tubio J.M."/>
            <person name="Vanzee J.P."/>
            <person name="Verjovski-Almeida S."/>
            <person name="Werner D."/>
            <person name="White O."/>
            <person name="Wyder S."/>
            <person name="Zeng Q."/>
            <person name="Zhao Q."/>
            <person name="Zhao Y."/>
            <person name="Hill C.A."/>
            <person name="Raikhel A.S."/>
            <person name="Soares M.B."/>
            <person name="Knudson D.L."/>
            <person name="Lee N.H."/>
            <person name="Galagan J."/>
            <person name="Salzberg S.L."/>
            <person name="Paulsen I.T."/>
            <person name="Dimopoulos G."/>
            <person name="Collins F.H."/>
            <person name="Birren B."/>
            <person name="Fraser-Liggett C.M."/>
            <person name="Severson D.W."/>
        </authorList>
    </citation>
    <scope>NUCLEOTIDE SEQUENCE [LARGE SCALE GENOMIC DNA]</scope>
    <source>
        <strain evidence="21">Liverpool</strain>
    </source>
</reference>
<feature type="active site" description="Proton acceptor" evidence="16">
    <location>
        <position position="1223"/>
    </location>
</feature>
<dbReference type="GO" id="GO:0071949">
    <property type="term" value="F:FAD binding"/>
    <property type="evidence" value="ECO:0007669"/>
    <property type="project" value="InterPro"/>
</dbReference>
<dbReference type="FunFam" id="3.30.390.50:FF:000003">
    <property type="entry name" value="Aldehyde oxidase1"/>
    <property type="match status" value="1"/>
</dbReference>
<feature type="binding site" evidence="18">
    <location>
        <position position="56"/>
    </location>
    <ligand>
        <name>[2Fe-2S] cluster</name>
        <dbReference type="ChEBI" id="CHEBI:190135"/>
        <label>1</label>
    </ligand>
</feature>
<accession>Q16T46</accession>
<dbReference type="PANTHER" id="PTHR11908">
    <property type="entry name" value="XANTHINE DEHYDROGENASE"/>
    <property type="match status" value="1"/>
</dbReference>
<feature type="binding site" evidence="18">
    <location>
        <position position="162"/>
    </location>
    <ligand>
        <name>[2Fe-2S] cluster</name>
        <dbReference type="ChEBI" id="CHEBI:190135"/>
        <label>2</label>
    </ligand>
</feature>
<dbReference type="InterPro" id="IPR046867">
    <property type="entry name" value="AldOxase/xan_DH_MoCoBD2"/>
</dbReference>
<dbReference type="PaxDb" id="7159-AAEL010370-PA"/>
<keyword evidence="8 18" id="KW-0479">Metal-binding</keyword>
<dbReference type="InterPro" id="IPR016169">
    <property type="entry name" value="FAD-bd_PCMH_sub2"/>
</dbReference>
<dbReference type="FunFam" id="3.90.1170.50:FF:000003">
    <property type="entry name" value="Aldehyde oxidase"/>
    <property type="match status" value="1"/>
</dbReference>
<comment type="cofactor">
    <cofactor evidence="18">
        <name>Mo-molybdopterin</name>
        <dbReference type="ChEBI" id="CHEBI:71302"/>
    </cofactor>
    <text evidence="18">Binds 1 Mo-molybdopterin (Mo-MPT) cofactor per subunit.</text>
</comment>
<feature type="binding site" evidence="18">
    <location>
        <position position="164"/>
    </location>
    <ligand>
        <name>[2Fe-2S] cluster</name>
        <dbReference type="ChEBI" id="CHEBI:190135"/>
        <label>2</label>
    </ligand>
</feature>
<evidence type="ECO:0000256" key="2">
    <source>
        <dbReference type="ARBA" id="ARBA00004275"/>
    </source>
</evidence>
<dbReference type="SUPFAM" id="SSF56176">
    <property type="entry name" value="FAD-binding/transporter-associated domain-like"/>
    <property type="match status" value="1"/>
</dbReference>
<sequence>MPLVKLCCPRNTNSTIALISHDDEAVEVSTSSIPIETSLNTFIRNHAHLSGTQFMCLEGGCGACIVNVSGPHPVSGEIVSHAVNSCLFPIFACHGLDIVTVEGIGDERTDYHATQKVLAHFNGTQCGYCSPGMVMNMYSLLQSKKGMVSMAEVENSFGGNICRCTGYRPILDAFKSLACDADPKLKQACFDIEDLGEAFSKNNNKCAGKCPVDEKVHDRKCIQLSFPGNKEWYKVYSVSDVFKIFEKIGSKPYMLIGGNTAHGVYRRSDNLQIFIDVFSIGELRSHKLESNLIVGANVTLTEFISILSDASSKNPSFNYCSELMHHIDLIANVPVRNTGTIAGNLSIKHEHNDFPSDLYLILETVGATMRIMECNGNIICVKPSEFVCMDLNKKLILSVILPPLEPKRHVFKSYKIMPRAQNAHAYVNGAFLLKFREDRTIVDAAAVCYGGINPAFTHATATERYLVGRDAYDDTTLNNALTVLSNELQPDSVLPDASPEYRKGLAESLFYKFILSTALERSIPIKRELVSGGTPWQRPVSSGSQQFDTIPQNWPLTKNIPKIEGLSQTSGKSQFVNDIPVMANELYACFVLATKANARILNIDADAALNTSGVVAFYSAKDVPGQNKVMPFKDICPEKEEIFCSDKVLYHGQPIGVIVAETFELANKAGKQVSVTYDVADKPSYCTIQNIIENNQNDRIIETDHGFEGQNYPKSVEGPKKISGQLDLGLQYHYYMETQTCICVPVENEMDVYPSTQWVDLVQIAISRMLNIPENRLNIHVRRVGGSYGGKASRSAFVACACALAAHLLKRPVRMVLTLEENMAAIGKRYGCYSQYEASFCNQGKIQKLHNKFIHDSGSSYNETPFYINNYYSNCYTNDNFKIEASNARTDIASNTWLRAPGSVEAIAMIETIMEHVAHKVGLDALDVRMANMAEGSKMIELLSEFRKDVGYDDRKAEVNRFNVQNRWRKRGIAVIPMKYQMTYLGALHAIVSIYHGDGTVSIAHGGIEMGQGLNTKAVQVAAYVLGIPMEMISIKSTNNLVSPNAVCTQASYTSEAVGYAIKKACEILLDRIRPIKDKNKDASWVFVIEQSYRENINLSASYMYKESELEPYIIWGLSCAEVEIDVLTGNLQIIRVDILEDTGESLSPGIDVGQIEGAFVMGLGYFLTEKIVFDPISGELLTNRSWNYKPPGAKDIPIDFRVRFLRNSPNPAGVLRSKTTGEPASVMSVVVLFAIRNALMSARKDAGIDADQLWVSLGAPTTPEEIYLLAGNSITQYKLN</sequence>
<dbReference type="InterPro" id="IPR016208">
    <property type="entry name" value="Ald_Oxase/xanthine_DH-like"/>
</dbReference>
<dbReference type="PANTHER" id="PTHR11908:SF132">
    <property type="entry name" value="ALDEHYDE OXIDASE 1-RELATED"/>
    <property type="match status" value="1"/>
</dbReference>